<feature type="transmembrane region" description="Helical" evidence="1">
    <location>
        <begin position="6"/>
        <end position="24"/>
    </location>
</feature>
<dbReference type="HOGENOM" id="CLU_173071_0_0_9"/>
<dbReference type="PATRIC" id="fig|476272.21.peg.2850"/>
<dbReference type="eggNOG" id="ENOG5031SDP">
    <property type="taxonomic scope" value="Bacteria"/>
</dbReference>
<dbReference type="RefSeq" id="WP_005947677.1">
    <property type="nucleotide sequence ID" value="NZ_CP136423.1"/>
</dbReference>
<feature type="transmembrane region" description="Helical" evidence="1">
    <location>
        <begin position="79"/>
        <end position="100"/>
    </location>
</feature>
<dbReference type="EMBL" id="ACBZ01000074">
    <property type="protein sequence ID" value="EEG49570.1"/>
    <property type="molecule type" value="Genomic_DNA"/>
</dbReference>
<accession>C0CKY3</accession>
<name>C0CKY3_BLAHS</name>
<feature type="transmembrane region" description="Helical" evidence="1">
    <location>
        <begin position="52"/>
        <end position="73"/>
    </location>
</feature>
<keyword evidence="1" id="KW-0812">Transmembrane</keyword>
<keyword evidence="1" id="KW-0472">Membrane</keyword>
<evidence type="ECO:0008006" key="4">
    <source>
        <dbReference type="Google" id="ProtNLM"/>
    </source>
</evidence>
<evidence type="ECO:0000313" key="3">
    <source>
        <dbReference type="Proteomes" id="UP000003100"/>
    </source>
</evidence>
<keyword evidence="3" id="KW-1185">Reference proteome</keyword>
<reference evidence="2 3" key="1">
    <citation type="submission" date="2009-01" db="EMBL/GenBank/DDBJ databases">
        <authorList>
            <person name="Fulton L."/>
            <person name="Clifton S."/>
            <person name="Fulton B."/>
            <person name="Xu J."/>
            <person name="Minx P."/>
            <person name="Pepin K.H."/>
            <person name="Johnson M."/>
            <person name="Bhonagiri V."/>
            <person name="Nash W.E."/>
            <person name="Mardis E.R."/>
            <person name="Wilson R.K."/>
        </authorList>
    </citation>
    <scope>NUCLEOTIDE SEQUENCE [LARGE SCALE GENOMIC DNA]</scope>
    <source>
        <strain evidence="3">DSM 10507 / JCM 14656 / S5a33</strain>
    </source>
</reference>
<proteinExistence type="predicted"/>
<reference evidence="2 3" key="2">
    <citation type="submission" date="2009-02" db="EMBL/GenBank/DDBJ databases">
        <title>Draft genome sequence of Blautia hydrogenotrophica DSM 10507 (Ruminococcus hydrogenotrophicus DSM 10507).</title>
        <authorList>
            <person name="Sudarsanam P."/>
            <person name="Ley R."/>
            <person name="Guruge J."/>
            <person name="Turnbaugh P.J."/>
            <person name="Mahowald M."/>
            <person name="Liep D."/>
            <person name="Gordon J."/>
        </authorList>
    </citation>
    <scope>NUCLEOTIDE SEQUENCE [LARGE SCALE GENOMIC DNA]</scope>
    <source>
        <strain evidence="3">DSM 10507 / JCM 14656 / S5a33</strain>
    </source>
</reference>
<sequence>METEEMIAELVIGIFLIFLSYQVGMKGNIALLHSYHYTNLDPKDHKKFTQKIGLSNLLVSIGVIMIPVINLISKSELGYYVGVVMIFLGIFFIIFFIVTYNGKLISFKKK</sequence>
<organism evidence="2 3">
    <name type="scientific">Blautia hydrogenotrophica (strain DSM 10507 / JCM 14656 / S5a33)</name>
    <name type="common">Ruminococcus hydrogenotrophicus</name>
    <dbReference type="NCBI Taxonomy" id="476272"/>
    <lineage>
        <taxon>Bacteria</taxon>
        <taxon>Bacillati</taxon>
        <taxon>Bacillota</taxon>
        <taxon>Clostridia</taxon>
        <taxon>Lachnospirales</taxon>
        <taxon>Lachnospiraceae</taxon>
        <taxon>Blautia</taxon>
    </lineage>
</organism>
<keyword evidence="1" id="KW-1133">Transmembrane helix</keyword>
<dbReference type="GeneID" id="86820716"/>
<evidence type="ECO:0000313" key="2">
    <source>
        <dbReference type="EMBL" id="EEG49570.1"/>
    </source>
</evidence>
<comment type="caution">
    <text evidence="2">The sequence shown here is derived from an EMBL/GenBank/DDBJ whole genome shotgun (WGS) entry which is preliminary data.</text>
</comment>
<dbReference type="Proteomes" id="UP000003100">
    <property type="component" value="Unassembled WGS sequence"/>
</dbReference>
<gene>
    <name evidence="2" type="ORF">RUMHYD_01503</name>
</gene>
<evidence type="ECO:0000256" key="1">
    <source>
        <dbReference type="SAM" id="Phobius"/>
    </source>
</evidence>
<dbReference type="AlphaFoldDB" id="C0CKY3"/>
<protein>
    <recommendedName>
        <fullName evidence="4">DUF3784 domain-containing protein</fullName>
    </recommendedName>
</protein>